<dbReference type="InterPro" id="IPR047653">
    <property type="entry name" value="Tn3-like_transpos"/>
</dbReference>
<accession>A0ABP9VI02</accession>
<evidence type="ECO:0000259" key="6">
    <source>
        <dbReference type="Pfam" id="PF13700"/>
    </source>
</evidence>
<evidence type="ECO:0000256" key="3">
    <source>
        <dbReference type="ARBA" id="ARBA00023125"/>
    </source>
</evidence>
<keyword evidence="3" id="KW-0238">DNA-binding</keyword>
<dbReference type="NCBIfam" id="NF033527">
    <property type="entry name" value="transpos_Tn3"/>
    <property type="match status" value="1"/>
</dbReference>
<evidence type="ECO:0000256" key="1">
    <source>
        <dbReference type="ARBA" id="ARBA00009402"/>
    </source>
</evidence>
<feature type="domain" description="DUF4158" evidence="6">
    <location>
        <begin position="59"/>
        <end position="184"/>
    </location>
</feature>
<keyword evidence="8" id="KW-1185">Reference proteome</keyword>
<comment type="caution">
    <text evidence="7">The sequence shown here is derived from an EMBL/GenBank/DDBJ whole genome shotgun (WGS) entry which is preliminary data.</text>
</comment>
<evidence type="ECO:0000256" key="2">
    <source>
        <dbReference type="ARBA" id="ARBA00022578"/>
    </source>
</evidence>
<evidence type="ECO:0000313" key="8">
    <source>
        <dbReference type="Proteomes" id="UP001458946"/>
    </source>
</evidence>
<feature type="domain" description="Tn3 transposase DDE" evidence="5">
    <location>
        <begin position="600"/>
        <end position="989"/>
    </location>
</feature>
<evidence type="ECO:0000313" key="7">
    <source>
        <dbReference type="EMBL" id="GAA5503718.1"/>
    </source>
</evidence>
<reference evidence="7 8" key="1">
    <citation type="submission" date="2024-02" db="EMBL/GenBank/DDBJ databases">
        <title>Deinococcus xinjiangensis NBRC 107630.</title>
        <authorList>
            <person name="Ichikawa N."/>
            <person name="Katano-Makiyama Y."/>
            <person name="Hidaka K."/>
        </authorList>
    </citation>
    <scope>NUCLEOTIDE SEQUENCE [LARGE SCALE GENOMIC DNA]</scope>
    <source>
        <strain evidence="7 8">NBRC 107630</strain>
    </source>
</reference>
<keyword evidence="2" id="KW-0815">Transposition</keyword>
<keyword evidence="4" id="KW-0233">DNA recombination</keyword>
<dbReference type="Proteomes" id="UP001458946">
    <property type="component" value="Unassembled WGS sequence"/>
</dbReference>
<dbReference type="Pfam" id="PF13700">
    <property type="entry name" value="DUF4158"/>
    <property type="match status" value="1"/>
</dbReference>
<gene>
    <name evidence="7" type="ORF">Dxin01_03479</name>
</gene>
<dbReference type="Pfam" id="PF01526">
    <property type="entry name" value="DDE_Tnp_Tn3"/>
    <property type="match status" value="1"/>
</dbReference>
<evidence type="ECO:0000259" key="5">
    <source>
        <dbReference type="Pfam" id="PF01526"/>
    </source>
</evidence>
<sequence>MISGRTPRWKISRPAHFEQGLPRPFARPRLHPDPHRFLGSAQLSLRLYFKPSSFRGALHHNKLGFAVQLCTLRYLGTFLPNPIQVPKVVVQHVAQQLEIDPEVFLRYALREETRYTHRRDIIAYLGYREFDDFQVFGLVRWIYAHLAVSVVRPSVLFDLATAHLLAQKIVLPGVSGLARLIARVRERHTARTFEGLSKKLSAEQQNSLEALLVLPEGKWQTPLEGLRTPPSRIGAMSLYHALHRVEQIRAVGVSQIDLSDVPESRQAVLVRHAQTVRVQLIERLREDRRLATLLVFLQHLERTATDDVLDIFSGLMTSLALRGEARRKRERLRSLKDLDQAALVLKEAVRVLLDPEVAAQNIRPEVFKQLGEAAVREAMRVVDELASPDEDTLPAALSGSYNTIRRFQRLFLQTITFSGTPSAQPLLDALDFLKRMDEPGRSRPKWMEAPHGVVTRSWEKAVFPVRGEVAHQAYTLCVMDRLHQALKRREVFVEKSERYIDPRAELLQGAAWEAARDDVCRALERSLDPRPEIELLKRQLDDAYHEVGRHLETNQALWLTQEDGETIVHLAPPEATLEPTSLKVLRAEVSARLPVVDLAELLMEVHSFTGLAEAFTHVADGKTKARNLPLSLCAALLSQACNIGLKAVSRPDVEALTLSRLSWVQQNYVRAETITAANARLVDAQYDLPLAQSWGGGEVASADGLRFVVPVRTINAGWNSKYFGAQRGVTYYNFTSDQFTGFHGIVIPGTLRDSLYILAGLLEQQTRLDPREIMADTHGYSDVVFGLFALLGYKFSPRLADLPDQRFWRLEKEADYGALNDLSRHTLNERLIAAHWEDMLRLAGSLKLGKVGATSVMRTLQRGGSLSSLGRAIAELGRIEKTLYLLNYVGDEAYRQRILRQLNRGEQRHSVARAVFHGQKGELRQRYREGMEDQLGALGLVVNAIVLWNTRYMQVALDELRSIGHPVNDEDVARLTPLLHEHVNMLGKYDFTLAEEVAQGQLRPLRDPDSLEEYINRIP</sequence>
<dbReference type="EMBL" id="BAABRN010000063">
    <property type="protein sequence ID" value="GAA5503718.1"/>
    <property type="molecule type" value="Genomic_DNA"/>
</dbReference>
<name>A0ABP9VI02_9DEIO</name>
<dbReference type="InterPro" id="IPR025296">
    <property type="entry name" value="DUF4158"/>
</dbReference>
<dbReference type="InterPro" id="IPR002513">
    <property type="entry name" value="Tn3_Tnp_DDE_dom"/>
</dbReference>
<proteinExistence type="inferred from homology"/>
<protein>
    <submittedName>
        <fullName evidence="7">Tn3 family transposase TnBth1</fullName>
    </submittedName>
</protein>
<organism evidence="7 8">
    <name type="scientific">Deinococcus xinjiangensis</name>
    <dbReference type="NCBI Taxonomy" id="457454"/>
    <lineage>
        <taxon>Bacteria</taxon>
        <taxon>Thermotogati</taxon>
        <taxon>Deinococcota</taxon>
        <taxon>Deinococci</taxon>
        <taxon>Deinococcales</taxon>
        <taxon>Deinococcaceae</taxon>
        <taxon>Deinococcus</taxon>
    </lineage>
</organism>
<evidence type="ECO:0000256" key="4">
    <source>
        <dbReference type="ARBA" id="ARBA00023172"/>
    </source>
</evidence>
<comment type="similarity">
    <text evidence="1">Belongs to the transposase 7 family.</text>
</comment>